<dbReference type="EMBL" id="MKKU01000542">
    <property type="protein sequence ID" value="RNF08266.1"/>
    <property type="molecule type" value="Genomic_DNA"/>
</dbReference>
<feature type="signal peptide" evidence="2">
    <location>
        <begin position="1"/>
        <end position="24"/>
    </location>
</feature>
<dbReference type="AlphaFoldDB" id="A0A3R7NLL4"/>
<evidence type="ECO:0000313" key="4">
    <source>
        <dbReference type="Proteomes" id="UP000284403"/>
    </source>
</evidence>
<feature type="compositionally biased region" description="Low complexity" evidence="1">
    <location>
        <begin position="131"/>
        <end position="146"/>
    </location>
</feature>
<dbReference type="Proteomes" id="UP000284403">
    <property type="component" value="Unassembled WGS sequence"/>
</dbReference>
<dbReference type="GeneID" id="40321065"/>
<reference evidence="3 4" key="1">
    <citation type="journal article" date="2018" name="BMC Genomics">
        <title>Genomic comparison of Trypanosoma conorhini and Trypanosoma rangeli to Trypanosoma cruzi strains of high and low virulence.</title>
        <authorList>
            <person name="Bradwell K.R."/>
            <person name="Koparde V.N."/>
            <person name="Matveyev A.V."/>
            <person name="Serrano M.G."/>
            <person name="Alves J.M."/>
            <person name="Parikh H."/>
            <person name="Huang B."/>
            <person name="Lee V."/>
            <person name="Espinosa-Alvarez O."/>
            <person name="Ortiz P.A."/>
            <person name="Costa-Martins A.G."/>
            <person name="Teixeira M.M."/>
            <person name="Buck G.A."/>
        </authorList>
    </citation>
    <scope>NUCLEOTIDE SEQUENCE [LARGE SCALE GENOMIC DNA]</scope>
    <source>
        <strain evidence="3 4">025E</strain>
    </source>
</reference>
<name>A0A3R7NLL4_9TRYP</name>
<feature type="region of interest" description="Disordered" evidence="1">
    <location>
        <begin position="92"/>
        <end position="179"/>
    </location>
</feature>
<keyword evidence="2" id="KW-0732">Signal</keyword>
<comment type="caution">
    <text evidence="3">The sequence shown here is derived from an EMBL/GenBank/DDBJ whole genome shotgun (WGS) entry which is preliminary data.</text>
</comment>
<evidence type="ECO:0008006" key="5">
    <source>
        <dbReference type="Google" id="ProtNLM"/>
    </source>
</evidence>
<evidence type="ECO:0000256" key="2">
    <source>
        <dbReference type="SAM" id="SignalP"/>
    </source>
</evidence>
<feature type="compositionally biased region" description="Acidic residues" evidence="1">
    <location>
        <begin position="96"/>
        <end position="105"/>
    </location>
</feature>
<keyword evidence="4" id="KW-1185">Reference proteome</keyword>
<dbReference type="RefSeq" id="XP_029225814.1">
    <property type="nucleotide sequence ID" value="XM_029374319.1"/>
</dbReference>
<evidence type="ECO:0000256" key="1">
    <source>
        <dbReference type="SAM" id="MobiDB-lite"/>
    </source>
</evidence>
<gene>
    <name evidence="3" type="ORF">Tco025E_07454</name>
</gene>
<feature type="compositionally biased region" description="Low complexity" evidence="1">
    <location>
        <begin position="157"/>
        <end position="178"/>
    </location>
</feature>
<proteinExistence type="predicted"/>
<organism evidence="3 4">
    <name type="scientific">Trypanosoma conorhini</name>
    <dbReference type="NCBI Taxonomy" id="83891"/>
    <lineage>
        <taxon>Eukaryota</taxon>
        <taxon>Discoba</taxon>
        <taxon>Euglenozoa</taxon>
        <taxon>Kinetoplastea</taxon>
        <taxon>Metakinetoplastina</taxon>
        <taxon>Trypanosomatida</taxon>
        <taxon>Trypanosomatidae</taxon>
        <taxon>Trypanosoma</taxon>
    </lineage>
</organism>
<accession>A0A3R7NLL4</accession>
<sequence>MKAVRHVLFAVLALTLCCAAACMAASEAQQRMLKVSCKEDGTTLVRYEDETALTRCEEHAERDSCAFFEPMCQSLKKKFPDDTGRWTFSYYSNREDPEEEEEEMDLAPAGPGERAAVAPDASPREGDAEEVPPAGGAGADAAAVGARPQEAAVGTRSAGAAPDAAAAAQPGGQSEASQDAYSTRLEMALAAGERNVLNGTVTVTNDVTRKADDERRLEGAGQAAPNVVVRPWCGRR</sequence>
<feature type="chain" id="PRO_5018528983" description="Mucin-like glycoprotein" evidence="2">
    <location>
        <begin position="25"/>
        <end position="236"/>
    </location>
</feature>
<protein>
    <recommendedName>
        <fullName evidence="5">Mucin-like glycoprotein</fullName>
    </recommendedName>
</protein>
<evidence type="ECO:0000313" key="3">
    <source>
        <dbReference type="EMBL" id="RNF08266.1"/>
    </source>
</evidence>